<name>A0A327NU48_9BACT</name>
<reference evidence="1 2" key="1">
    <citation type="submission" date="2018-06" db="EMBL/GenBank/DDBJ databases">
        <title>Spirosoma sp. HMF3257 Genome sequencing and assembly.</title>
        <authorList>
            <person name="Kang H."/>
            <person name="Cha I."/>
            <person name="Kim H."/>
            <person name="Kang J."/>
            <person name="Joh K."/>
        </authorList>
    </citation>
    <scope>NUCLEOTIDE SEQUENCE [LARGE SCALE GENOMIC DNA]</scope>
    <source>
        <strain evidence="1 2">HMF3257</strain>
    </source>
</reference>
<organism evidence="1 2">
    <name type="scientific">Spirosoma telluris</name>
    <dbReference type="NCBI Taxonomy" id="2183553"/>
    <lineage>
        <taxon>Bacteria</taxon>
        <taxon>Pseudomonadati</taxon>
        <taxon>Bacteroidota</taxon>
        <taxon>Cytophagia</taxon>
        <taxon>Cytophagales</taxon>
        <taxon>Cytophagaceae</taxon>
        <taxon>Spirosoma</taxon>
    </lineage>
</organism>
<evidence type="ECO:0000313" key="2">
    <source>
        <dbReference type="Proteomes" id="UP000249016"/>
    </source>
</evidence>
<keyword evidence="2" id="KW-1185">Reference proteome</keyword>
<dbReference type="EMBL" id="QLII01000001">
    <property type="protein sequence ID" value="RAI77516.1"/>
    <property type="molecule type" value="Genomic_DNA"/>
</dbReference>
<proteinExistence type="predicted"/>
<protein>
    <submittedName>
        <fullName evidence="1">Uncharacterized protein</fullName>
    </submittedName>
</protein>
<dbReference type="Proteomes" id="UP000249016">
    <property type="component" value="Unassembled WGS sequence"/>
</dbReference>
<accession>A0A327NU48</accession>
<gene>
    <name evidence="1" type="ORF">HMF3257_31200</name>
</gene>
<sequence length="67" mass="7260">MVYTTKPNILTTSQTDNTSSISLSSTESLALMTAIFTDLDAAETAYDALLSHGFSKDDFGNPKLFHL</sequence>
<evidence type="ECO:0000313" key="1">
    <source>
        <dbReference type="EMBL" id="RAI77516.1"/>
    </source>
</evidence>
<comment type="caution">
    <text evidence="1">The sequence shown here is derived from an EMBL/GenBank/DDBJ whole genome shotgun (WGS) entry which is preliminary data.</text>
</comment>
<dbReference type="AlphaFoldDB" id="A0A327NU48"/>